<dbReference type="InterPro" id="IPR043938">
    <property type="entry name" value="Ligase_CoA_dom"/>
</dbReference>
<protein>
    <submittedName>
        <fullName evidence="2">Acetate--CoA ligase family protein</fullName>
    </submittedName>
</protein>
<dbReference type="InterPro" id="IPR003781">
    <property type="entry name" value="CoA-bd"/>
</dbReference>
<reference evidence="2 3" key="1">
    <citation type="submission" date="2020-04" db="EMBL/GenBank/DDBJ databases">
        <authorList>
            <person name="Klaysubun C."/>
            <person name="Duangmal K."/>
            <person name="Lipun K."/>
        </authorList>
    </citation>
    <scope>NUCLEOTIDE SEQUENCE [LARGE SCALE GENOMIC DNA]</scope>
    <source>
        <strain evidence="2 3">DSM 45300</strain>
    </source>
</reference>
<feature type="domain" description="CoA-binding" evidence="1">
    <location>
        <begin position="10"/>
        <end position="105"/>
    </location>
</feature>
<dbReference type="InterPro" id="IPR013815">
    <property type="entry name" value="ATP_grasp_subdomain_1"/>
</dbReference>
<dbReference type="Pfam" id="PF13380">
    <property type="entry name" value="CoA_binding_2"/>
    <property type="match status" value="1"/>
</dbReference>
<dbReference type="Gene3D" id="3.40.50.720">
    <property type="entry name" value="NAD(P)-binding Rossmann-like Domain"/>
    <property type="match status" value="1"/>
</dbReference>
<dbReference type="Gene3D" id="3.30.1490.20">
    <property type="entry name" value="ATP-grasp fold, A domain"/>
    <property type="match status" value="1"/>
</dbReference>
<dbReference type="Pfam" id="PF13549">
    <property type="entry name" value="ATP-grasp_5"/>
    <property type="match status" value="1"/>
</dbReference>
<dbReference type="InterPro" id="IPR036291">
    <property type="entry name" value="NAD(P)-bd_dom_sf"/>
</dbReference>
<keyword evidence="3" id="KW-1185">Reference proteome</keyword>
<dbReference type="RefSeq" id="WP_169415068.1">
    <property type="nucleotide sequence ID" value="NZ_JAAXKZ010000108.1"/>
</dbReference>
<comment type="caution">
    <text evidence="2">The sequence shown here is derived from an EMBL/GenBank/DDBJ whole genome shotgun (WGS) entry which is preliminary data.</text>
</comment>
<proteinExistence type="predicted"/>
<dbReference type="GO" id="GO:0005524">
    <property type="term" value="F:ATP binding"/>
    <property type="evidence" value="ECO:0007669"/>
    <property type="project" value="InterPro"/>
</dbReference>
<dbReference type="Proteomes" id="UP000586918">
    <property type="component" value="Unassembled WGS sequence"/>
</dbReference>
<keyword evidence="2" id="KW-0436">Ligase</keyword>
<gene>
    <name evidence="2" type="ORF">HF519_22935</name>
</gene>
<accession>A0A848DPR5</accession>
<dbReference type="AlphaFoldDB" id="A0A848DPR5"/>
<dbReference type="PANTHER" id="PTHR42793:SF4">
    <property type="entry name" value="BLL6376 PROTEIN"/>
    <property type="match status" value="1"/>
</dbReference>
<evidence type="ECO:0000313" key="2">
    <source>
        <dbReference type="EMBL" id="NMH94381.1"/>
    </source>
</evidence>
<dbReference type="Gene3D" id="3.30.470.20">
    <property type="entry name" value="ATP-grasp fold, B domain"/>
    <property type="match status" value="1"/>
</dbReference>
<dbReference type="Pfam" id="PF13607">
    <property type="entry name" value="Succ_CoA_lig"/>
    <property type="match status" value="1"/>
</dbReference>
<dbReference type="Gene3D" id="3.40.50.261">
    <property type="entry name" value="Succinyl-CoA synthetase domains"/>
    <property type="match status" value="2"/>
</dbReference>
<name>A0A848DPR5_9PSEU</name>
<sequence length="704" mass="72315">MMADHDLAALLDPKSIAVVGASDDPGKIGGRLLRFLSEYGFAGDVLPVNPTRDAIQGLPALRSADHLPDGVDLAVVVTAADAARDAVQACARRGVRACVVLSSGFAELDADGERAQRELVAAARAHGMRLLGPNCQGIANLASGAVTSFSSSFTNFPLRDGPVAIVSQSGAVAGMLAALQHQHATGLRYWAATGNEADVSVAELIDAVLDDPGVRVVQAYCEHLADVPRLVAAAEKARRLGKAVLMVKAGATEAGAKAAGSHTGALAQPEVVVEAFLRRHGVVRARSLTELSGLSRIFETSAPVRGNRVGIVSNSGGLGVMMADVALTEGLELAELTDGTRETLRAVLPPFAAVGNPVDVTGQIVQQPHLLTRVLPALAADPWVDIVLVALGIVGPTYDIDTITDDVAALHAEAAARGVLVAVASVGGRPDLAERLTARGVPTFDDDAACVRAVARFAEHSAWLRRPLPAVAPAVAVPLPEGAGFLSEHASKELMTSWGLPVVPGRLAATPAAAAAVDLPHPLVVKLCSPAAAHKTELGAVRLGLTGTAAVERAAAEVLAAGRAAGIEPIEGVLVERMVRGGVEVSLGATWDPVFGPTVLLGSGGVHVEVLRDFRLLIPPLSRAAVVDAVRALAIHPLLTGARGAAPLDVDALVDLVLRFAERFAATGGALPEIDLNPVFVLSDGVVVADALVRVADARHEEGA</sequence>
<organism evidence="2 3">
    <name type="scientific">Pseudonocardia bannensis</name>
    <dbReference type="NCBI Taxonomy" id="630973"/>
    <lineage>
        <taxon>Bacteria</taxon>
        <taxon>Bacillati</taxon>
        <taxon>Actinomycetota</taxon>
        <taxon>Actinomycetes</taxon>
        <taxon>Pseudonocardiales</taxon>
        <taxon>Pseudonocardiaceae</taxon>
        <taxon>Pseudonocardia</taxon>
    </lineage>
</organism>
<dbReference type="InterPro" id="IPR032875">
    <property type="entry name" value="Succ_CoA_lig_flav_dom"/>
</dbReference>
<evidence type="ECO:0000259" key="1">
    <source>
        <dbReference type="SMART" id="SM00881"/>
    </source>
</evidence>
<dbReference type="SUPFAM" id="SSF52210">
    <property type="entry name" value="Succinyl-CoA synthetase domains"/>
    <property type="match status" value="2"/>
</dbReference>
<dbReference type="SUPFAM" id="SSF56059">
    <property type="entry name" value="Glutathione synthetase ATP-binding domain-like"/>
    <property type="match status" value="1"/>
</dbReference>
<dbReference type="PANTHER" id="PTHR42793">
    <property type="entry name" value="COA BINDING DOMAIN CONTAINING PROTEIN"/>
    <property type="match status" value="1"/>
</dbReference>
<dbReference type="Pfam" id="PF19045">
    <property type="entry name" value="Ligase_CoA_2"/>
    <property type="match status" value="1"/>
</dbReference>
<dbReference type="GO" id="GO:0043758">
    <property type="term" value="F:acetate-CoA ligase (ADP-forming) activity"/>
    <property type="evidence" value="ECO:0007669"/>
    <property type="project" value="InterPro"/>
</dbReference>
<dbReference type="EMBL" id="JAAXKZ010000108">
    <property type="protein sequence ID" value="NMH94381.1"/>
    <property type="molecule type" value="Genomic_DNA"/>
</dbReference>
<dbReference type="SUPFAM" id="SSF51735">
    <property type="entry name" value="NAD(P)-binding Rossmann-fold domains"/>
    <property type="match status" value="1"/>
</dbReference>
<evidence type="ECO:0000313" key="3">
    <source>
        <dbReference type="Proteomes" id="UP000586918"/>
    </source>
</evidence>
<dbReference type="InterPro" id="IPR016102">
    <property type="entry name" value="Succinyl-CoA_synth-like"/>
</dbReference>
<dbReference type="SMART" id="SM00881">
    <property type="entry name" value="CoA_binding"/>
    <property type="match status" value="1"/>
</dbReference>